<feature type="domain" description="Amidohydrolase-related" evidence="2">
    <location>
        <begin position="23"/>
        <end position="296"/>
    </location>
</feature>
<dbReference type="OrthoDB" id="9787654at2"/>
<sequence>MSRDCLPPPAPEAPGFPLPEGACDSHTHVFGPFARHPLSGERSYTPPENDGPALLRQLDAMGLARCVIVTASAYGADNHAMLEALALAPDRLRGVAVLSEGVGEADLDAMAQAGVRGVRVNLFRRDGHQVYRNGMGLEALQTLAPRLRARGWHLQAWLHAPDLPELWPSLAACGMPVVIDHMGRMSTARGVDDPGFALLCRLVADGAAWTKISGADRLTVTGPPYGDVDPFAAALIAANPERLVWGSDWPHINYFGGATDRGVPSDANLLRALRRWTDDRVLRRILVDNPGALYGFP</sequence>
<dbReference type="InterPro" id="IPR052358">
    <property type="entry name" value="Aro_Compnd_Degr_Hydrolases"/>
</dbReference>
<keyword evidence="3" id="KW-0378">Hydrolase</keyword>
<reference evidence="3 4" key="1">
    <citation type="journal article" date="2012" name="Genet. Mol. Biol.">
        <title>Analysis of 16S rRNA and mxaF genes revealing insights into Methylobacterium niche-specific plant association.</title>
        <authorList>
            <person name="Dourado M.N."/>
            <person name="Andreote F.D."/>
            <person name="Dini-Andreote F."/>
            <person name="Conti R."/>
            <person name="Araujo J.M."/>
            <person name="Araujo W.L."/>
        </authorList>
    </citation>
    <scope>NUCLEOTIDE SEQUENCE [LARGE SCALE GENOMIC DNA]</scope>
    <source>
        <strain evidence="3 4">SR1.6/6</strain>
    </source>
</reference>
<name>A0A6B9FTJ3_9HYPH</name>
<dbReference type="InterPro" id="IPR006680">
    <property type="entry name" value="Amidohydro-rel"/>
</dbReference>
<organism evidence="3 4">
    <name type="scientific">Methylobacterium mesophilicum SR1.6/6</name>
    <dbReference type="NCBI Taxonomy" id="908290"/>
    <lineage>
        <taxon>Bacteria</taxon>
        <taxon>Pseudomonadati</taxon>
        <taxon>Pseudomonadota</taxon>
        <taxon>Alphaproteobacteria</taxon>
        <taxon>Hyphomicrobiales</taxon>
        <taxon>Methylobacteriaceae</taxon>
        <taxon>Methylobacterium</taxon>
    </lineage>
</organism>
<dbReference type="PANTHER" id="PTHR35563:SF2">
    <property type="entry name" value="BARREL METAL-DEPENDENT HYDROLASE, PUTATIVE (AFU_ORTHOLOGUE AFUA_1G16240)-RELATED"/>
    <property type="match status" value="1"/>
</dbReference>
<evidence type="ECO:0000256" key="1">
    <source>
        <dbReference type="SAM" id="MobiDB-lite"/>
    </source>
</evidence>
<feature type="region of interest" description="Disordered" evidence="1">
    <location>
        <begin position="1"/>
        <end position="20"/>
    </location>
</feature>
<dbReference type="Pfam" id="PF04909">
    <property type="entry name" value="Amidohydro_2"/>
    <property type="match status" value="1"/>
</dbReference>
<dbReference type="InterPro" id="IPR032466">
    <property type="entry name" value="Metal_Hydrolase"/>
</dbReference>
<evidence type="ECO:0000313" key="4">
    <source>
        <dbReference type="Proteomes" id="UP000012488"/>
    </source>
</evidence>
<dbReference type="Proteomes" id="UP000012488">
    <property type="component" value="Chromosome"/>
</dbReference>
<dbReference type="Gene3D" id="3.20.20.140">
    <property type="entry name" value="Metal-dependent hydrolases"/>
    <property type="match status" value="1"/>
</dbReference>
<proteinExistence type="predicted"/>
<protein>
    <submittedName>
        <fullName evidence="3">Amidohydrolase family protein</fullName>
    </submittedName>
</protein>
<dbReference type="KEGG" id="mmes:MMSR116_28295"/>
<reference evidence="3 4" key="2">
    <citation type="journal article" date="2013" name="Genome Announc.">
        <title>Draft Genome Sequence of Methylobacterium mesophilicum Strain SR1.6/6, Isolated from Citrus sinensis.</title>
        <authorList>
            <person name="Marinho Almeida D."/>
            <person name="Dini-Andreote F."/>
            <person name="Camargo Neves A.A."/>
            <person name="Juca Ramos R.T."/>
            <person name="Andreote F.D."/>
            <person name="Carneiro A.R."/>
            <person name="Oliveira de Souza Lima A."/>
            <person name="Caracciolo Gomes de Sa P.H."/>
            <person name="Ribeiro Barbosa M.S."/>
            <person name="Araujo W.L."/>
            <person name="Silva A."/>
        </authorList>
    </citation>
    <scope>NUCLEOTIDE SEQUENCE [LARGE SCALE GENOMIC DNA]</scope>
    <source>
        <strain evidence="3 4">SR1.6/6</strain>
    </source>
</reference>
<feature type="compositionally biased region" description="Pro residues" evidence="1">
    <location>
        <begin position="1"/>
        <end position="17"/>
    </location>
</feature>
<dbReference type="EMBL" id="CP043538">
    <property type="protein sequence ID" value="QGY05362.1"/>
    <property type="molecule type" value="Genomic_DNA"/>
</dbReference>
<accession>A0A6B9FTJ3</accession>
<dbReference type="AlphaFoldDB" id="A0A6B9FTJ3"/>
<evidence type="ECO:0000259" key="2">
    <source>
        <dbReference type="Pfam" id="PF04909"/>
    </source>
</evidence>
<dbReference type="SUPFAM" id="SSF51556">
    <property type="entry name" value="Metallo-dependent hydrolases"/>
    <property type="match status" value="1"/>
</dbReference>
<gene>
    <name evidence="3" type="ORF">MMSR116_28295</name>
</gene>
<dbReference type="RefSeq" id="WP_010684184.1">
    <property type="nucleotide sequence ID" value="NZ_CP043538.1"/>
</dbReference>
<dbReference type="PANTHER" id="PTHR35563">
    <property type="entry name" value="BARREL METAL-DEPENDENT HYDROLASE, PUTATIVE (AFU_ORTHOLOGUE AFUA_1G16240)-RELATED"/>
    <property type="match status" value="1"/>
</dbReference>
<evidence type="ECO:0000313" key="3">
    <source>
        <dbReference type="EMBL" id="QGY05362.1"/>
    </source>
</evidence>
<dbReference type="GO" id="GO:0016787">
    <property type="term" value="F:hydrolase activity"/>
    <property type="evidence" value="ECO:0007669"/>
    <property type="project" value="UniProtKB-KW"/>
</dbReference>